<evidence type="ECO:0000313" key="4">
    <source>
        <dbReference type="EMBL" id="MBD9354538.1"/>
    </source>
</evidence>
<comment type="caution">
    <text evidence="4">The sequence shown here is derived from an EMBL/GenBank/DDBJ whole genome shotgun (WGS) entry which is preliminary data.</text>
</comment>
<evidence type="ECO:0000259" key="3">
    <source>
        <dbReference type="Pfam" id="PF10431"/>
    </source>
</evidence>
<sequence>MAGCSERSLLRELCQPCSTASGVIAKVAESHKVPFSYDDEVIKLIASRCTELESGGRMIDAILTNTVLPRTSEEFLLRMKEGKPIERVHVKVENGEFWYGFEYLAQGRY</sequence>
<feature type="domain" description="Clp ATPase C-terminal" evidence="3">
    <location>
        <begin position="26"/>
        <end position="83"/>
    </location>
</feature>
<accession>A0ABR9CUN1</accession>
<dbReference type="EMBL" id="JACXSS010000001">
    <property type="protein sequence ID" value="MBD9354538.1"/>
    <property type="molecule type" value="Genomic_DNA"/>
</dbReference>
<keyword evidence="5" id="KW-1185">Reference proteome</keyword>
<protein>
    <recommendedName>
        <fullName evidence="3">Clp ATPase C-terminal domain-containing protein</fullName>
    </recommendedName>
</protein>
<proteinExistence type="predicted"/>
<dbReference type="Gene3D" id="1.10.8.60">
    <property type="match status" value="1"/>
</dbReference>
<keyword evidence="2" id="KW-0067">ATP-binding</keyword>
<evidence type="ECO:0000256" key="2">
    <source>
        <dbReference type="ARBA" id="ARBA00022840"/>
    </source>
</evidence>
<organism evidence="4 5">
    <name type="scientific">Methylomonas albis</name>
    <dbReference type="NCBI Taxonomy" id="1854563"/>
    <lineage>
        <taxon>Bacteria</taxon>
        <taxon>Pseudomonadati</taxon>
        <taxon>Pseudomonadota</taxon>
        <taxon>Gammaproteobacteria</taxon>
        <taxon>Methylococcales</taxon>
        <taxon>Methylococcaceae</taxon>
        <taxon>Methylomonas</taxon>
    </lineage>
</organism>
<evidence type="ECO:0000256" key="1">
    <source>
        <dbReference type="ARBA" id="ARBA00022741"/>
    </source>
</evidence>
<dbReference type="Proteomes" id="UP000652176">
    <property type="component" value="Unassembled WGS sequence"/>
</dbReference>
<dbReference type="Pfam" id="PF10431">
    <property type="entry name" value="ClpB_D2-small"/>
    <property type="match status" value="1"/>
</dbReference>
<evidence type="ECO:0000313" key="5">
    <source>
        <dbReference type="Proteomes" id="UP000652176"/>
    </source>
</evidence>
<gene>
    <name evidence="4" type="ORF">IE877_01340</name>
</gene>
<reference evidence="4 5" key="1">
    <citation type="submission" date="2020-09" db="EMBL/GenBank/DDBJ databases">
        <title>Methylomonas albis sp. nov. and Methylomonas fluvii sp. nov.: Two cold-adapted methanotrophs from the River Elbe and an amended description of Methylovulum psychrotolerans strain Eb1.</title>
        <authorList>
            <person name="Bussmann I.K."/>
            <person name="Klings K.-W."/>
            <person name="Warnstedt J."/>
            <person name="Hoppert M."/>
            <person name="Saborowski A."/>
            <person name="Horn F."/>
            <person name="Liebner S."/>
        </authorList>
    </citation>
    <scope>NUCLEOTIDE SEQUENCE [LARGE SCALE GENOMIC DNA]</scope>
    <source>
        <strain evidence="4 5">EbA</strain>
    </source>
</reference>
<dbReference type="InterPro" id="IPR019489">
    <property type="entry name" value="Clp_ATPase_C"/>
</dbReference>
<keyword evidence="1" id="KW-0547">Nucleotide-binding</keyword>
<name>A0ABR9CUN1_9GAMM</name>